<dbReference type="GO" id="GO:0004077">
    <property type="term" value="F:biotin--[biotin carboxyl-carrier protein] ligase activity"/>
    <property type="evidence" value="ECO:0007669"/>
    <property type="project" value="UniProtKB-UniRule"/>
</dbReference>
<keyword evidence="2 6" id="KW-0547">Nucleotide-binding</keyword>
<dbReference type="Gene3D" id="3.30.930.10">
    <property type="entry name" value="Bira Bifunctional Protein, Domain 2"/>
    <property type="match status" value="1"/>
</dbReference>
<reference evidence="8 9" key="1">
    <citation type="submission" date="2015-01" db="EMBL/GenBank/DDBJ databases">
        <title>Genome sequence of the anaerobic bacterium Geobacter soli GSS01, a dissimilatory Fe(III) reducer from soil.</title>
        <authorList>
            <person name="Yang G."/>
            <person name="Zhou S."/>
        </authorList>
    </citation>
    <scope>NUCLEOTIDE SEQUENCE [LARGE SCALE GENOMIC DNA]</scope>
    <source>
        <strain evidence="8 9">GSS01</strain>
    </source>
</reference>
<dbReference type="Proteomes" id="UP000031433">
    <property type="component" value="Unassembled WGS sequence"/>
</dbReference>
<dbReference type="InterPro" id="IPR008988">
    <property type="entry name" value="Transcriptional_repressor_C"/>
</dbReference>
<gene>
    <name evidence="6" type="primary">birA</name>
    <name evidence="8" type="ORF">SE37_04950</name>
</gene>
<comment type="caution">
    <text evidence="8">The sequence shown here is derived from an EMBL/GenBank/DDBJ whole genome shotgun (WGS) entry which is preliminary data.</text>
</comment>
<feature type="binding site" evidence="6">
    <location>
        <position position="129"/>
    </location>
    <ligand>
        <name>biotin</name>
        <dbReference type="ChEBI" id="CHEBI:57586"/>
    </ligand>
</feature>
<evidence type="ECO:0000256" key="4">
    <source>
        <dbReference type="ARBA" id="ARBA00023267"/>
    </source>
</evidence>
<dbReference type="CDD" id="cd16442">
    <property type="entry name" value="BPL"/>
    <property type="match status" value="1"/>
</dbReference>
<evidence type="ECO:0000313" key="9">
    <source>
        <dbReference type="Proteomes" id="UP000031433"/>
    </source>
</evidence>
<dbReference type="PANTHER" id="PTHR12835">
    <property type="entry name" value="BIOTIN PROTEIN LIGASE"/>
    <property type="match status" value="1"/>
</dbReference>
<protein>
    <recommendedName>
        <fullName evidence="6">Bifunctional ligase/repressor BirA</fullName>
    </recommendedName>
    <alternativeName>
        <fullName evidence="6">Biotin--[acetyl-CoA-carboxylase] ligase</fullName>
        <ecNumber evidence="6">6.3.4.15</ecNumber>
    </alternativeName>
    <alternativeName>
        <fullName evidence="6">Biotin--protein ligase</fullName>
    </alternativeName>
    <alternativeName>
        <fullName evidence="6">Biotin-[acetyl-CoA carboxylase] synthetase</fullName>
    </alternativeName>
</protein>
<dbReference type="InterPro" id="IPR004143">
    <property type="entry name" value="BPL_LPL_catalytic"/>
</dbReference>
<dbReference type="GO" id="GO:0003677">
    <property type="term" value="F:DNA binding"/>
    <property type="evidence" value="ECO:0007669"/>
    <property type="project" value="UniProtKB-UniRule"/>
</dbReference>
<dbReference type="PANTHER" id="PTHR12835:SF5">
    <property type="entry name" value="BIOTIN--PROTEIN LIGASE"/>
    <property type="match status" value="1"/>
</dbReference>
<dbReference type="InterPro" id="IPR013196">
    <property type="entry name" value="HTH_11"/>
</dbReference>
<feature type="binding site" evidence="6">
    <location>
        <position position="200"/>
    </location>
    <ligand>
        <name>biotin</name>
        <dbReference type="ChEBI" id="CHEBI:57586"/>
    </ligand>
</feature>
<dbReference type="Pfam" id="PF08279">
    <property type="entry name" value="HTH_11"/>
    <property type="match status" value="1"/>
</dbReference>
<dbReference type="SUPFAM" id="SSF46785">
    <property type="entry name" value="Winged helix' DNA-binding domain"/>
    <property type="match status" value="1"/>
</dbReference>
<dbReference type="NCBIfam" id="TIGR00121">
    <property type="entry name" value="birA_ligase"/>
    <property type="match status" value="1"/>
</dbReference>
<dbReference type="Gene3D" id="2.30.30.100">
    <property type="match status" value="1"/>
</dbReference>
<dbReference type="Pfam" id="PF02237">
    <property type="entry name" value="BPL_C"/>
    <property type="match status" value="1"/>
</dbReference>
<dbReference type="GO" id="GO:0005524">
    <property type="term" value="F:ATP binding"/>
    <property type="evidence" value="ECO:0007669"/>
    <property type="project" value="UniProtKB-UniRule"/>
</dbReference>
<dbReference type="InterPro" id="IPR036388">
    <property type="entry name" value="WH-like_DNA-bd_sf"/>
</dbReference>
<evidence type="ECO:0000256" key="5">
    <source>
        <dbReference type="ARBA" id="ARBA00047846"/>
    </source>
</evidence>
<proteinExistence type="inferred from homology"/>
<comment type="caution">
    <text evidence="6">Lacks conserved residue(s) required for the propagation of feature annotation.</text>
</comment>
<dbReference type="SUPFAM" id="SSF55681">
    <property type="entry name" value="Class II aaRS and biotin synthetases"/>
    <property type="match status" value="1"/>
</dbReference>
<sequence>MSGERPRPAEAADRDMDRKILELFRSRSGGFVSGEVLSTLLGVSRTAVWKHIKNLKNLGYRIESVPSRGYRLVASPDILTPAEISAGLAVRRIGTHVVCFRETGSTNTVASQLAAEGAAEGTVVLADAQTGGKGRLGRRWESPPGVNVYCSVILRPPISPLHSPQLTLLSAVATAEAIERTSGLVPAIKWPNDILANGFKVAGMLSELSAETERVEYLVLGIGVNINMERDQFPDGLRYPASSLALEAGRTVERIPFVRSLLESLDRLYDEYLLKGFPPVRDAWLARSAVMGRRVTVDGGAGILAGTVEGIDEIGALLVRTAGGSLERVLAGDVSLEG</sequence>
<keyword evidence="3 6" id="KW-0067">ATP-binding</keyword>
<dbReference type="GO" id="GO:0005737">
    <property type="term" value="C:cytoplasm"/>
    <property type="evidence" value="ECO:0007669"/>
    <property type="project" value="TreeGrafter"/>
</dbReference>
<dbReference type="SUPFAM" id="SSF50037">
    <property type="entry name" value="C-terminal domain of transcriptional repressors"/>
    <property type="match status" value="1"/>
</dbReference>
<evidence type="ECO:0000256" key="1">
    <source>
        <dbReference type="ARBA" id="ARBA00022598"/>
    </source>
</evidence>
<feature type="domain" description="BPL/LPL catalytic" evidence="7">
    <location>
        <begin position="82"/>
        <end position="273"/>
    </location>
</feature>
<dbReference type="PROSITE" id="PS51733">
    <property type="entry name" value="BPL_LPL_CATALYTIC"/>
    <property type="match status" value="1"/>
</dbReference>
<evidence type="ECO:0000256" key="2">
    <source>
        <dbReference type="ARBA" id="ARBA00022741"/>
    </source>
</evidence>
<organism evidence="8 9">
    <name type="scientific">Geobacter soli</name>
    <dbReference type="NCBI Taxonomy" id="1510391"/>
    <lineage>
        <taxon>Bacteria</taxon>
        <taxon>Pseudomonadati</taxon>
        <taxon>Thermodesulfobacteriota</taxon>
        <taxon>Desulfuromonadia</taxon>
        <taxon>Geobacterales</taxon>
        <taxon>Geobacteraceae</taxon>
        <taxon>Geobacter</taxon>
    </lineage>
</organism>
<dbReference type="InterPro" id="IPR045864">
    <property type="entry name" value="aa-tRNA-synth_II/BPL/LPL"/>
</dbReference>
<dbReference type="EC" id="6.3.4.15" evidence="6"/>
<name>A0A0C1QN53_9BACT</name>
<keyword evidence="4 6" id="KW-0092">Biotin</keyword>
<comment type="function">
    <text evidence="6">Acts both as a biotin--[acetyl-CoA-carboxylase] ligase and a repressor.</text>
</comment>
<evidence type="ECO:0000313" key="8">
    <source>
        <dbReference type="EMBL" id="KIE42022.1"/>
    </source>
</evidence>
<dbReference type="InterPro" id="IPR004408">
    <property type="entry name" value="Biotin_CoA_COase_ligase"/>
</dbReference>
<dbReference type="InterPro" id="IPR036390">
    <property type="entry name" value="WH_DNA-bd_sf"/>
</dbReference>
<accession>A0A0C1QN53</accession>
<dbReference type="Gene3D" id="1.10.10.10">
    <property type="entry name" value="Winged helix-like DNA-binding domain superfamily/Winged helix DNA-binding domain"/>
    <property type="match status" value="1"/>
</dbReference>
<comment type="catalytic activity">
    <reaction evidence="5 6">
        <text>biotin + L-lysyl-[protein] + ATP = N(6)-biotinyl-L-lysyl-[protein] + AMP + diphosphate + H(+)</text>
        <dbReference type="Rhea" id="RHEA:11756"/>
        <dbReference type="Rhea" id="RHEA-COMP:9752"/>
        <dbReference type="Rhea" id="RHEA-COMP:10505"/>
        <dbReference type="ChEBI" id="CHEBI:15378"/>
        <dbReference type="ChEBI" id="CHEBI:29969"/>
        <dbReference type="ChEBI" id="CHEBI:30616"/>
        <dbReference type="ChEBI" id="CHEBI:33019"/>
        <dbReference type="ChEBI" id="CHEBI:57586"/>
        <dbReference type="ChEBI" id="CHEBI:83144"/>
        <dbReference type="ChEBI" id="CHEBI:456215"/>
        <dbReference type="EC" id="6.3.4.15"/>
    </reaction>
</comment>
<evidence type="ECO:0000256" key="6">
    <source>
        <dbReference type="HAMAP-Rule" id="MF_00978"/>
    </source>
</evidence>
<dbReference type="HAMAP" id="MF_00978">
    <property type="entry name" value="Bifunct_BirA"/>
    <property type="match status" value="1"/>
</dbReference>
<keyword evidence="6" id="KW-0805">Transcription regulation</keyword>
<dbReference type="GO" id="GO:0006355">
    <property type="term" value="P:regulation of DNA-templated transcription"/>
    <property type="evidence" value="ECO:0007669"/>
    <property type="project" value="UniProtKB-UniRule"/>
</dbReference>
<keyword evidence="6" id="KW-0238">DNA-binding</keyword>
<keyword evidence="6" id="KW-0678">Repressor</keyword>
<comment type="similarity">
    <text evidence="6">Belongs to the biotin--protein ligase family.</text>
</comment>
<dbReference type="InterPro" id="IPR003142">
    <property type="entry name" value="BPL_C"/>
</dbReference>
<feature type="binding site" evidence="6">
    <location>
        <begin position="105"/>
        <end position="107"/>
    </location>
    <ligand>
        <name>biotin</name>
        <dbReference type="ChEBI" id="CHEBI:57586"/>
    </ligand>
</feature>
<dbReference type="EMBL" id="JXBL01000001">
    <property type="protein sequence ID" value="KIE42022.1"/>
    <property type="molecule type" value="Genomic_DNA"/>
</dbReference>
<keyword evidence="6" id="KW-0804">Transcription</keyword>
<evidence type="ECO:0000256" key="3">
    <source>
        <dbReference type="ARBA" id="ARBA00022840"/>
    </source>
</evidence>
<dbReference type="AlphaFoldDB" id="A0A0C1QN53"/>
<keyword evidence="9" id="KW-1185">Reference proteome</keyword>
<feature type="DNA-binding region" description="H-T-H motif" evidence="6">
    <location>
        <begin position="34"/>
        <end position="53"/>
    </location>
</feature>
<evidence type="ECO:0000259" key="7">
    <source>
        <dbReference type="PROSITE" id="PS51733"/>
    </source>
</evidence>
<keyword evidence="1 6" id="KW-0436">Ligase</keyword>
<dbReference type="InterPro" id="IPR030855">
    <property type="entry name" value="Bifunct_BirA"/>
</dbReference>
<dbReference type="RefSeq" id="WP_039644204.1">
    <property type="nucleotide sequence ID" value="NZ_JXBL01000001.1"/>
</dbReference>
<dbReference type="Pfam" id="PF03099">
    <property type="entry name" value="BPL_LplA_LipB"/>
    <property type="match status" value="1"/>
</dbReference>